<gene>
    <name evidence="1" type="ORF">KGF56_001343</name>
</gene>
<dbReference type="Proteomes" id="UP001202479">
    <property type="component" value="Unassembled WGS sequence"/>
</dbReference>
<dbReference type="GeneID" id="73378960"/>
<protein>
    <recommendedName>
        <fullName evidence="3">Transmembrane protein 135 N-terminal domain-containing protein</fullName>
    </recommendedName>
</protein>
<dbReference type="AlphaFoldDB" id="A0AAI9SYY5"/>
<dbReference type="EMBL" id="JAHUZD010000027">
    <property type="protein sequence ID" value="KAI3405736.2"/>
    <property type="molecule type" value="Genomic_DNA"/>
</dbReference>
<dbReference type="InterPro" id="IPR026749">
    <property type="entry name" value="Tmem135"/>
</dbReference>
<evidence type="ECO:0000313" key="2">
    <source>
        <dbReference type="Proteomes" id="UP001202479"/>
    </source>
</evidence>
<evidence type="ECO:0000313" key="1">
    <source>
        <dbReference type="EMBL" id="KAI3405736.2"/>
    </source>
</evidence>
<dbReference type="PANTHER" id="PTHR12459">
    <property type="entry name" value="TRANSMEMBRANE PROTEIN 135-RELATED"/>
    <property type="match status" value="1"/>
</dbReference>
<comment type="caution">
    <text evidence="1">The sequence shown here is derived from an EMBL/GenBank/DDBJ whole genome shotgun (WGS) entry which is preliminary data.</text>
</comment>
<dbReference type="PANTHER" id="PTHR12459:SF15">
    <property type="entry name" value="TRANSMEMBRANE PROTEIN 135"/>
    <property type="match status" value="1"/>
</dbReference>
<accession>A0AAI9SYY5</accession>
<dbReference type="RefSeq" id="XP_049181481.1">
    <property type="nucleotide sequence ID" value="XM_049322456.1"/>
</dbReference>
<proteinExistence type="predicted"/>
<evidence type="ECO:0008006" key="3">
    <source>
        <dbReference type="Google" id="ProtNLM"/>
    </source>
</evidence>
<reference evidence="1" key="1">
    <citation type="journal article" date="2022" name="DNA Res.">
        <title>Genome analysis of five recently described species of the CUG-Ser clade uncovers Candida theae as a new hybrid lineage with pathogenic potential in the Candida parapsilosis species complex.</title>
        <authorList>
            <person name="Mixao V."/>
            <person name="Del Olmo V."/>
            <person name="Hegedusova E."/>
            <person name="Saus E."/>
            <person name="Pryszcz L."/>
            <person name="Cillingova A."/>
            <person name="Nosek J."/>
            <person name="Gabaldon T."/>
        </authorList>
    </citation>
    <scope>NUCLEOTIDE SEQUENCE</scope>
    <source>
        <strain evidence="1">CBS 10844</strain>
    </source>
</reference>
<keyword evidence="2" id="KW-1185">Reference proteome</keyword>
<name>A0AAI9SYY5_9ASCO</name>
<sequence>MNVYRYKNDLFFKILRNFYVKKRALVLALVRRLIINIRSISKGSIRVFKAIFLQRSTIFIFSVAYLSEVLPKLFRVVTTSVLELKVRNLPRDIAQTLILPLKSDKLSMFLIRLTATMNVLNPLFTKILIPFCNEQNTWSIPFVSSFLAALTSSLLNFPEFQKQRVLKDRYYTFDWTLILVTKALDTIISSTVPKFIDLPSRTSKVIDSLLVMSSIYFLMDAWFFNTEKLNPSYSKRLNKMSHIDEDLLAGMRYLRDGYLDYKPNSQLSHQDHFIKFAEKYSKDPKLGDLTIQEKLPCVVLHQFVSESCLQNAFYKFMMQFRTALKFYGSINLFVYILVKKLYASPIAMLIKTVKYSLFLSSLTTIQWSCICLVRNYHPNIYDQKFWDLLGPRIGAALAGMGIWFETGKRTSDLLMILAPKALGTFFDSTPTMKNLRFESLAFSLSFATLVVYARSNPKRLRGLIGRGFSYMIK</sequence>
<organism evidence="1 2">
    <name type="scientific">Candida oxycetoniae</name>
    <dbReference type="NCBI Taxonomy" id="497107"/>
    <lineage>
        <taxon>Eukaryota</taxon>
        <taxon>Fungi</taxon>
        <taxon>Dikarya</taxon>
        <taxon>Ascomycota</taxon>
        <taxon>Saccharomycotina</taxon>
        <taxon>Pichiomycetes</taxon>
        <taxon>Debaryomycetaceae</taxon>
        <taxon>Candida/Lodderomyces clade</taxon>
        <taxon>Candida</taxon>
    </lineage>
</organism>